<dbReference type="AlphaFoldDB" id="A0A6A6TQS2"/>
<sequence>MNLPSCRLEDFETRVFPSTSAVGSCTHARARELDKMSHGIWRVKLLPELCLLSRVASPMGTRTRPAASVPQTLQAPVKHRSSLSALRVRGHRLFGGVWKLGPGCERNCARRFCWGIVLAWTHFRRSRTLFSPPRLPSPIATSDSRTPDGASSCLMLCRPVCELLLPRQLLRNASEASKFKETASNLEAQEVNREL</sequence>
<accession>A0A6A6TQS2</accession>
<evidence type="ECO:0000313" key="1">
    <source>
        <dbReference type="EMBL" id="KAF2661661.1"/>
    </source>
</evidence>
<gene>
    <name evidence="1" type="ORF">K491DRAFT_380268</name>
</gene>
<name>A0A6A6TQS2_9PLEO</name>
<keyword evidence="2" id="KW-1185">Reference proteome</keyword>
<organism evidence="1 2">
    <name type="scientific">Lophiostoma macrostomum CBS 122681</name>
    <dbReference type="NCBI Taxonomy" id="1314788"/>
    <lineage>
        <taxon>Eukaryota</taxon>
        <taxon>Fungi</taxon>
        <taxon>Dikarya</taxon>
        <taxon>Ascomycota</taxon>
        <taxon>Pezizomycotina</taxon>
        <taxon>Dothideomycetes</taxon>
        <taxon>Pleosporomycetidae</taxon>
        <taxon>Pleosporales</taxon>
        <taxon>Lophiostomataceae</taxon>
        <taxon>Lophiostoma</taxon>
    </lineage>
</organism>
<dbReference type="EMBL" id="MU004292">
    <property type="protein sequence ID" value="KAF2661661.1"/>
    <property type="molecule type" value="Genomic_DNA"/>
</dbReference>
<dbReference type="Proteomes" id="UP000799324">
    <property type="component" value="Unassembled WGS sequence"/>
</dbReference>
<evidence type="ECO:0000313" key="2">
    <source>
        <dbReference type="Proteomes" id="UP000799324"/>
    </source>
</evidence>
<reference evidence="1" key="1">
    <citation type="journal article" date="2020" name="Stud. Mycol.">
        <title>101 Dothideomycetes genomes: a test case for predicting lifestyles and emergence of pathogens.</title>
        <authorList>
            <person name="Haridas S."/>
            <person name="Albert R."/>
            <person name="Binder M."/>
            <person name="Bloem J."/>
            <person name="Labutti K."/>
            <person name="Salamov A."/>
            <person name="Andreopoulos B."/>
            <person name="Baker S."/>
            <person name="Barry K."/>
            <person name="Bills G."/>
            <person name="Bluhm B."/>
            <person name="Cannon C."/>
            <person name="Castanera R."/>
            <person name="Culley D."/>
            <person name="Daum C."/>
            <person name="Ezra D."/>
            <person name="Gonzalez J."/>
            <person name="Henrissat B."/>
            <person name="Kuo A."/>
            <person name="Liang C."/>
            <person name="Lipzen A."/>
            <person name="Lutzoni F."/>
            <person name="Magnuson J."/>
            <person name="Mondo S."/>
            <person name="Nolan M."/>
            <person name="Ohm R."/>
            <person name="Pangilinan J."/>
            <person name="Park H.-J."/>
            <person name="Ramirez L."/>
            <person name="Alfaro M."/>
            <person name="Sun H."/>
            <person name="Tritt A."/>
            <person name="Yoshinaga Y."/>
            <person name="Zwiers L.-H."/>
            <person name="Turgeon B."/>
            <person name="Goodwin S."/>
            <person name="Spatafora J."/>
            <person name="Crous P."/>
            <person name="Grigoriev I."/>
        </authorList>
    </citation>
    <scope>NUCLEOTIDE SEQUENCE</scope>
    <source>
        <strain evidence="1">CBS 122681</strain>
    </source>
</reference>
<protein>
    <submittedName>
        <fullName evidence="1">Uncharacterized protein</fullName>
    </submittedName>
</protein>
<dbReference type="PROSITE" id="PS51257">
    <property type="entry name" value="PROKAR_LIPOPROTEIN"/>
    <property type="match status" value="1"/>
</dbReference>
<proteinExistence type="predicted"/>